<accession>A0A177KA05</accession>
<name>A0A177KA05_9MICO</name>
<evidence type="ECO:0000256" key="3">
    <source>
        <dbReference type="SAM" id="MobiDB-lite"/>
    </source>
</evidence>
<dbReference type="InterPro" id="IPR050832">
    <property type="entry name" value="Bact_Acetyltransf"/>
</dbReference>
<proteinExistence type="predicted"/>
<keyword evidence="2" id="KW-0012">Acyltransferase</keyword>
<evidence type="ECO:0000313" key="5">
    <source>
        <dbReference type="EMBL" id="OAH49846.1"/>
    </source>
</evidence>
<dbReference type="EMBL" id="LSTV01000003">
    <property type="protein sequence ID" value="OAH49846.1"/>
    <property type="molecule type" value="Genomic_DNA"/>
</dbReference>
<dbReference type="Gene3D" id="3.40.630.30">
    <property type="match status" value="1"/>
</dbReference>
<dbReference type="PANTHER" id="PTHR43877">
    <property type="entry name" value="AMINOALKYLPHOSPHONATE N-ACETYLTRANSFERASE-RELATED-RELATED"/>
    <property type="match status" value="1"/>
</dbReference>
<dbReference type="PROSITE" id="PS51186">
    <property type="entry name" value="GNAT"/>
    <property type="match status" value="2"/>
</dbReference>
<keyword evidence="1 5" id="KW-0808">Transferase</keyword>
<feature type="region of interest" description="Disordered" evidence="3">
    <location>
        <begin position="1"/>
        <end position="20"/>
    </location>
</feature>
<dbReference type="GO" id="GO:0016747">
    <property type="term" value="F:acyltransferase activity, transferring groups other than amino-acyl groups"/>
    <property type="evidence" value="ECO:0007669"/>
    <property type="project" value="InterPro"/>
</dbReference>
<protein>
    <submittedName>
        <fullName evidence="5">Acetyltransferase</fullName>
    </submittedName>
</protein>
<feature type="domain" description="N-acetyltransferase" evidence="4">
    <location>
        <begin position="25"/>
        <end position="189"/>
    </location>
</feature>
<evidence type="ECO:0000313" key="6">
    <source>
        <dbReference type="Proteomes" id="UP000076998"/>
    </source>
</evidence>
<reference evidence="5 6" key="1">
    <citation type="submission" date="2016-02" db="EMBL/GenBank/DDBJ databases">
        <authorList>
            <person name="Wen L."/>
            <person name="He K."/>
            <person name="Yang H."/>
        </authorList>
    </citation>
    <scope>NUCLEOTIDE SEQUENCE [LARGE SCALE GENOMIC DNA]</scope>
    <source>
        <strain evidence="5 6">CD11_3</strain>
    </source>
</reference>
<dbReference type="InterPro" id="IPR000182">
    <property type="entry name" value="GNAT_dom"/>
</dbReference>
<gene>
    <name evidence="5" type="ORF">AYL44_09725</name>
</gene>
<feature type="compositionally biased region" description="Basic and acidic residues" evidence="3">
    <location>
        <begin position="1"/>
        <end position="12"/>
    </location>
</feature>
<dbReference type="SUPFAM" id="SSF55729">
    <property type="entry name" value="Acyl-CoA N-acyltransferases (Nat)"/>
    <property type="match status" value="2"/>
</dbReference>
<comment type="caution">
    <text evidence="5">The sequence shown here is derived from an EMBL/GenBank/DDBJ whole genome shotgun (WGS) entry which is preliminary data.</text>
</comment>
<feature type="domain" description="N-acetyltransferase" evidence="4">
    <location>
        <begin position="197"/>
        <end position="347"/>
    </location>
</feature>
<evidence type="ECO:0000256" key="2">
    <source>
        <dbReference type="ARBA" id="ARBA00023315"/>
    </source>
</evidence>
<dbReference type="AlphaFoldDB" id="A0A177KA05"/>
<dbReference type="PANTHER" id="PTHR43877:SF2">
    <property type="entry name" value="AMINOALKYLPHOSPHONATE N-ACETYLTRANSFERASE-RELATED"/>
    <property type="match status" value="1"/>
</dbReference>
<evidence type="ECO:0000256" key="1">
    <source>
        <dbReference type="ARBA" id="ARBA00022679"/>
    </source>
</evidence>
<dbReference type="RefSeq" id="WP_064003091.1">
    <property type="nucleotide sequence ID" value="NZ_LSTV01000003.1"/>
</dbReference>
<organism evidence="5 6">
    <name type="scientific">Microbacterium oleivorans</name>
    <dbReference type="NCBI Taxonomy" id="273677"/>
    <lineage>
        <taxon>Bacteria</taxon>
        <taxon>Bacillati</taxon>
        <taxon>Actinomycetota</taxon>
        <taxon>Actinomycetes</taxon>
        <taxon>Micrococcales</taxon>
        <taxon>Microbacteriaceae</taxon>
        <taxon>Microbacterium</taxon>
    </lineage>
</organism>
<dbReference type="Proteomes" id="UP000076998">
    <property type="component" value="Unassembled WGS sequence"/>
</dbReference>
<sequence>MTPAHLADRLEKTPGPQLPSHPAIAVWRAAASADIDAIHAVVSAADAIDHPTWTTPRQDVAEAFESTHIDPARDTLVAVTADGEIVATGVSALHPSRAGGMLSVDLSGAVHPQWRRRGIGTALLGWLDARAQQQVARAAQSLEGGGSEGRLKAYVEEPNTDHATILAAQGYTAERWFSTMERDLAQPVTALPVPQGISLVPYDRARDADALAARNDAFRDHWGSLPSNEERWQQFVGGDFFRPDLSRMAVTDDGQIVAFCLASVNEHDFAALGASHAYIDLIGVIRSHRRQGLAPLVIAAALEAITAEGLERAVLDVDTDSPTGANRLYEGVGFIATHRVVAMVRRL</sequence>
<dbReference type="InterPro" id="IPR016181">
    <property type="entry name" value="Acyl_CoA_acyltransferase"/>
</dbReference>
<evidence type="ECO:0000259" key="4">
    <source>
        <dbReference type="PROSITE" id="PS51186"/>
    </source>
</evidence>
<dbReference type="Pfam" id="PF00583">
    <property type="entry name" value="Acetyltransf_1"/>
    <property type="match status" value="2"/>
</dbReference>
<dbReference type="CDD" id="cd04301">
    <property type="entry name" value="NAT_SF"/>
    <property type="match status" value="2"/>
</dbReference>